<feature type="chain" id="PRO_5043966893" evidence="1">
    <location>
        <begin position="26"/>
        <end position="64"/>
    </location>
</feature>
<comment type="caution">
    <text evidence="2">The sequence shown here is derived from an EMBL/GenBank/DDBJ whole genome shotgun (WGS) entry which is preliminary data.</text>
</comment>
<evidence type="ECO:0000256" key="1">
    <source>
        <dbReference type="SAM" id="SignalP"/>
    </source>
</evidence>
<sequence>MWTHPETFSGTCWCFISFTWRLTLAADTDLLDLNHQSYNNQTPPTWRGIYSLCGSTVSDGQNQD</sequence>
<gene>
    <name evidence="2" type="ORF">JOB18_039009</name>
</gene>
<protein>
    <submittedName>
        <fullName evidence="2">Uncharacterized protein</fullName>
    </submittedName>
</protein>
<reference evidence="2 3" key="1">
    <citation type="journal article" date="2021" name="Sci. Rep.">
        <title>Chromosome anchoring in Senegalese sole (Solea senegalensis) reveals sex-associated markers and genome rearrangements in flatfish.</title>
        <authorList>
            <person name="Guerrero-Cozar I."/>
            <person name="Gomez-Garrido J."/>
            <person name="Berbel C."/>
            <person name="Martinez-Blanch J.F."/>
            <person name="Alioto T."/>
            <person name="Claros M.G."/>
            <person name="Gagnaire P.A."/>
            <person name="Manchado M."/>
        </authorList>
    </citation>
    <scope>NUCLEOTIDE SEQUENCE [LARGE SCALE GENOMIC DNA]</scope>
    <source>
        <strain evidence="2">Sse05_10M</strain>
    </source>
</reference>
<organism evidence="2 3">
    <name type="scientific">Solea senegalensis</name>
    <name type="common">Senegalese sole</name>
    <dbReference type="NCBI Taxonomy" id="28829"/>
    <lineage>
        <taxon>Eukaryota</taxon>
        <taxon>Metazoa</taxon>
        <taxon>Chordata</taxon>
        <taxon>Craniata</taxon>
        <taxon>Vertebrata</taxon>
        <taxon>Euteleostomi</taxon>
        <taxon>Actinopterygii</taxon>
        <taxon>Neopterygii</taxon>
        <taxon>Teleostei</taxon>
        <taxon>Neoteleostei</taxon>
        <taxon>Acanthomorphata</taxon>
        <taxon>Carangaria</taxon>
        <taxon>Pleuronectiformes</taxon>
        <taxon>Pleuronectoidei</taxon>
        <taxon>Soleidae</taxon>
        <taxon>Solea</taxon>
    </lineage>
</organism>
<name>A0AAV6R4B1_SOLSE</name>
<dbReference type="AlphaFoldDB" id="A0AAV6R4B1"/>
<proteinExistence type="predicted"/>
<keyword evidence="3" id="KW-1185">Reference proteome</keyword>
<evidence type="ECO:0000313" key="3">
    <source>
        <dbReference type="Proteomes" id="UP000693946"/>
    </source>
</evidence>
<accession>A0AAV6R4B1</accession>
<keyword evidence="1" id="KW-0732">Signal</keyword>
<evidence type="ECO:0000313" key="2">
    <source>
        <dbReference type="EMBL" id="KAG7499453.1"/>
    </source>
</evidence>
<dbReference type="Proteomes" id="UP000693946">
    <property type="component" value="Linkage Group LG21"/>
</dbReference>
<feature type="signal peptide" evidence="1">
    <location>
        <begin position="1"/>
        <end position="25"/>
    </location>
</feature>
<dbReference type="EMBL" id="JAGKHQ010000014">
    <property type="protein sequence ID" value="KAG7499453.1"/>
    <property type="molecule type" value="Genomic_DNA"/>
</dbReference>